<dbReference type="CTD" id="9952278"/>
<proteinExistence type="predicted"/>
<evidence type="ECO:0000313" key="3">
    <source>
        <dbReference type="EMBL" id="EFO13733.1"/>
    </source>
</evidence>
<organism evidence="3">
    <name type="scientific">Loa loa</name>
    <name type="common">Eye worm</name>
    <name type="synonym">Filaria loa</name>
    <dbReference type="NCBI Taxonomy" id="7209"/>
    <lineage>
        <taxon>Eukaryota</taxon>
        <taxon>Metazoa</taxon>
        <taxon>Ecdysozoa</taxon>
        <taxon>Nematoda</taxon>
        <taxon>Chromadorea</taxon>
        <taxon>Rhabditida</taxon>
        <taxon>Spirurina</taxon>
        <taxon>Spiruromorpha</taxon>
        <taxon>Filarioidea</taxon>
        <taxon>Onchocercidae</taxon>
        <taxon>Loa</taxon>
    </lineage>
</organism>
<evidence type="ECO:0000256" key="2">
    <source>
        <dbReference type="SAM" id="SignalP"/>
    </source>
</evidence>
<sequence>FILLLSLAFADLIHGIVTTSYLYPPIVLKRQHLPLLWMKIFNAMGWIAWAITLT</sequence>
<reference evidence="3" key="1">
    <citation type="submission" date="2012-04" db="EMBL/GenBank/DDBJ databases">
        <title>The Genome Sequence of Loa loa.</title>
        <authorList>
            <consortium name="The Broad Institute Genome Sequencing Platform"/>
            <consortium name="Broad Institute Genome Sequencing Center for Infectious Disease"/>
            <person name="Nutman T.B."/>
            <person name="Fink D.L."/>
            <person name="Russ C."/>
            <person name="Young S."/>
            <person name="Zeng Q."/>
            <person name="Gargeya S."/>
            <person name="Alvarado L."/>
            <person name="Berlin A."/>
            <person name="Chapman S.B."/>
            <person name="Chen Z."/>
            <person name="Freedman E."/>
            <person name="Gellesch M."/>
            <person name="Goldberg J."/>
            <person name="Griggs A."/>
            <person name="Gujja S."/>
            <person name="Heilman E.R."/>
            <person name="Heiman D."/>
            <person name="Howarth C."/>
            <person name="Mehta T."/>
            <person name="Neiman D."/>
            <person name="Pearson M."/>
            <person name="Roberts A."/>
            <person name="Saif S."/>
            <person name="Shea T."/>
            <person name="Shenoy N."/>
            <person name="Sisk P."/>
            <person name="Stolte C."/>
            <person name="Sykes S."/>
            <person name="White J."/>
            <person name="Yandava C."/>
            <person name="Haas B."/>
            <person name="Henn M.R."/>
            <person name="Nusbaum C."/>
            <person name="Birren B."/>
        </authorList>
    </citation>
    <scope>NUCLEOTIDE SEQUENCE [LARGE SCALE GENOMIC DNA]</scope>
</reference>
<keyword evidence="1" id="KW-0472">Membrane</keyword>
<gene>
    <name evidence="3" type="ORF">LOAG_14794</name>
</gene>
<keyword evidence="1" id="KW-1133">Transmembrane helix</keyword>
<feature type="chain" id="PRO_5012458669" evidence="2">
    <location>
        <begin position="16"/>
        <end position="54"/>
    </location>
</feature>
<dbReference type="GeneID" id="9952278"/>
<dbReference type="RefSeq" id="XP_003150336.1">
    <property type="nucleotide sequence ID" value="XM_003150288.1"/>
</dbReference>
<dbReference type="KEGG" id="loa:LOAG_14794"/>
<keyword evidence="1" id="KW-0812">Transmembrane</keyword>
<accession>A0A1S0TIE1</accession>
<name>A0A1S0TIE1_LOALO</name>
<evidence type="ECO:0000256" key="1">
    <source>
        <dbReference type="SAM" id="Phobius"/>
    </source>
</evidence>
<dbReference type="InParanoid" id="A0A1S0TIE1"/>
<dbReference type="OrthoDB" id="5969463at2759"/>
<feature type="transmembrane region" description="Helical" evidence="1">
    <location>
        <begin position="35"/>
        <end position="53"/>
    </location>
</feature>
<dbReference type="AlphaFoldDB" id="A0A1S0TIE1"/>
<dbReference type="EMBL" id="JH712456">
    <property type="protein sequence ID" value="EFO13733.1"/>
    <property type="molecule type" value="Genomic_DNA"/>
</dbReference>
<protein>
    <submittedName>
        <fullName evidence="3">Uncharacterized protein</fullName>
    </submittedName>
</protein>
<feature type="non-terminal residue" evidence="3">
    <location>
        <position position="1"/>
    </location>
</feature>
<keyword evidence="2" id="KW-0732">Signal</keyword>
<feature type="signal peptide" evidence="2">
    <location>
        <begin position="1"/>
        <end position="15"/>
    </location>
</feature>